<dbReference type="EMBL" id="CAXHTA020000004">
    <property type="protein sequence ID" value="CAL5220843.1"/>
    <property type="molecule type" value="Genomic_DNA"/>
</dbReference>
<accession>A0ABP1FRS1</accession>
<comment type="caution">
    <text evidence="1">The sequence shown here is derived from an EMBL/GenBank/DDBJ whole genome shotgun (WGS) entry which is preliminary data.</text>
</comment>
<name>A0ABP1FRS1_9CHLO</name>
<protein>
    <submittedName>
        <fullName evidence="1">G2927 protein</fullName>
    </submittedName>
</protein>
<gene>
    <name evidence="1" type="primary">g2927</name>
    <name evidence="1" type="ORF">VP750_LOCUS2502</name>
</gene>
<reference evidence="1 2" key="1">
    <citation type="submission" date="2024-06" db="EMBL/GenBank/DDBJ databases">
        <authorList>
            <person name="Kraege A."/>
            <person name="Thomma B."/>
        </authorList>
    </citation>
    <scope>NUCLEOTIDE SEQUENCE [LARGE SCALE GENOMIC DNA]</scope>
</reference>
<dbReference type="PANTHER" id="PTHR35716:SF4">
    <property type="entry name" value="ARGININE DECARBOXYLASE"/>
    <property type="match status" value="1"/>
</dbReference>
<sequence>MVKGGGLLQGCATLHLQNGYSVSARESRVFSISRESNDRFPGTALASEFSQHINQSGTKRPLEHRGPTPMLPPTAVVAAQMDALQMNDWPDSDSGIRTAFLFSKPYECESMIAGRASPTECHSWQGKEQWIAYKEFADALRSPPLDVLLNCESWQACSQLLFPSQRKENRAVQAVEVRAPTGNRQHPYTFTFCLERIDVGPYKGCWMTVGLRMGDYSR</sequence>
<evidence type="ECO:0000313" key="1">
    <source>
        <dbReference type="EMBL" id="CAL5220843.1"/>
    </source>
</evidence>
<proteinExistence type="predicted"/>
<dbReference type="Proteomes" id="UP001497392">
    <property type="component" value="Unassembled WGS sequence"/>
</dbReference>
<keyword evidence="2" id="KW-1185">Reference proteome</keyword>
<evidence type="ECO:0000313" key="2">
    <source>
        <dbReference type="Proteomes" id="UP001497392"/>
    </source>
</evidence>
<organism evidence="1 2">
    <name type="scientific">Coccomyxa viridis</name>
    <dbReference type="NCBI Taxonomy" id="1274662"/>
    <lineage>
        <taxon>Eukaryota</taxon>
        <taxon>Viridiplantae</taxon>
        <taxon>Chlorophyta</taxon>
        <taxon>core chlorophytes</taxon>
        <taxon>Trebouxiophyceae</taxon>
        <taxon>Trebouxiophyceae incertae sedis</taxon>
        <taxon>Coccomyxaceae</taxon>
        <taxon>Coccomyxa</taxon>
    </lineage>
</organism>
<dbReference type="PANTHER" id="PTHR35716">
    <property type="entry name" value="OS05G0574700 PROTEIN-RELATED"/>
    <property type="match status" value="1"/>
</dbReference>